<dbReference type="CDD" id="cd22147">
    <property type="entry name" value="F-box_SpPof1-like"/>
    <property type="match status" value="1"/>
</dbReference>
<organism evidence="7 8">
    <name type="scientific">Gonapodya prolifera (strain JEL478)</name>
    <name type="common">Monoblepharis prolifera</name>
    <dbReference type="NCBI Taxonomy" id="1344416"/>
    <lineage>
        <taxon>Eukaryota</taxon>
        <taxon>Fungi</taxon>
        <taxon>Fungi incertae sedis</taxon>
        <taxon>Chytridiomycota</taxon>
        <taxon>Chytridiomycota incertae sedis</taxon>
        <taxon>Monoblepharidomycetes</taxon>
        <taxon>Monoblepharidales</taxon>
        <taxon>Gonapodyaceae</taxon>
        <taxon>Gonapodya</taxon>
    </lineage>
</organism>
<feature type="compositionally biased region" description="Low complexity" evidence="5">
    <location>
        <begin position="701"/>
        <end position="712"/>
    </location>
</feature>
<feature type="domain" description="F-box" evidence="6">
    <location>
        <begin position="196"/>
        <end position="242"/>
    </location>
</feature>
<dbReference type="InterPro" id="IPR019775">
    <property type="entry name" value="WD40_repeat_CS"/>
</dbReference>
<feature type="compositionally biased region" description="Basic and acidic residues" evidence="5">
    <location>
        <begin position="72"/>
        <end position="81"/>
    </location>
</feature>
<evidence type="ECO:0000256" key="5">
    <source>
        <dbReference type="SAM" id="MobiDB-lite"/>
    </source>
</evidence>
<dbReference type="STRING" id="1344416.A0A139ALT0"/>
<feature type="repeat" description="WD" evidence="4">
    <location>
        <begin position="721"/>
        <end position="743"/>
    </location>
</feature>
<dbReference type="InterPro" id="IPR001810">
    <property type="entry name" value="F-box_dom"/>
</dbReference>
<dbReference type="Pfam" id="PF12937">
    <property type="entry name" value="F-box-like"/>
    <property type="match status" value="1"/>
</dbReference>
<keyword evidence="3" id="KW-0833">Ubl conjugation pathway</keyword>
<feature type="compositionally biased region" description="Polar residues" evidence="5">
    <location>
        <begin position="322"/>
        <end position="337"/>
    </location>
</feature>
<dbReference type="OMA" id="CCTSQLS"/>
<dbReference type="EMBL" id="KQ965745">
    <property type="protein sequence ID" value="KXS17742.1"/>
    <property type="molecule type" value="Genomic_DNA"/>
</dbReference>
<dbReference type="InterPro" id="IPR006141">
    <property type="entry name" value="Intein_N"/>
</dbReference>
<evidence type="ECO:0000256" key="3">
    <source>
        <dbReference type="ARBA" id="ARBA00022786"/>
    </source>
</evidence>
<evidence type="ECO:0000313" key="8">
    <source>
        <dbReference type="Proteomes" id="UP000070544"/>
    </source>
</evidence>
<reference evidence="7 8" key="1">
    <citation type="journal article" date="2015" name="Genome Biol. Evol.">
        <title>Phylogenomic analyses indicate that early fungi evolved digesting cell walls of algal ancestors of land plants.</title>
        <authorList>
            <person name="Chang Y."/>
            <person name="Wang S."/>
            <person name="Sekimoto S."/>
            <person name="Aerts A.L."/>
            <person name="Choi C."/>
            <person name="Clum A."/>
            <person name="LaButti K.M."/>
            <person name="Lindquist E.A."/>
            <person name="Yee Ngan C."/>
            <person name="Ohm R.A."/>
            <person name="Salamov A.A."/>
            <person name="Grigoriev I.V."/>
            <person name="Spatafora J.W."/>
            <person name="Berbee M.L."/>
        </authorList>
    </citation>
    <scope>NUCLEOTIDE SEQUENCE [LARGE SCALE GENOMIC DNA]</scope>
    <source>
        <strain evidence="7 8">JEL478</strain>
    </source>
</reference>
<dbReference type="PROSITE" id="PS50817">
    <property type="entry name" value="INTEIN_N_TER"/>
    <property type="match status" value="1"/>
</dbReference>
<dbReference type="InterPro" id="IPR036322">
    <property type="entry name" value="WD40_repeat_dom_sf"/>
</dbReference>
<dbReference type="PANTHER" id="PTHR19872:SF9">
    <property type="entry name" value="UBIQUITIN-BINDING SDF UBIQUITIN LIGASE COMPLEX SUBUNIT"/>
    <property type="match status" value="1"/>
</dbReference>
<dbReference type="InterPro" id="IPR015943">
    <property type="entry name" value="WD40/YVTN_repeat-like_dom_sf"/>
</dbReference>
<feature type="compositionally biased region" description="Low complexity" evidence="5">
    <location>
        <begin position="365"/>
        <end position="384"/>
    </location>
</feature>
<evidence type="ECO:0000256" key="1">
    <source>
        <dbReference type="ARBA" id="ARBA00022574"/>
    </source>
</evidence>
<dbReference type="Proteomes" id="UP000070544">
    <property type="component" value="Unassembled WGS sequence"/>
</dbReference>
<dbReference type="Pfam" id="PF00400">
    <property type="entry name" value="WD40"/>
    <property type="match status" value="5"/>
</dbReference>
<dbReference type="InterPro" id="IPR051075">
    <property type="entry name" value="SCF_subunit_WD-repeat"/>
</dbReference>
<dbReference type="SUPFAM" id="SSF81383">
    <property type="entry name" value="F-box domain"/>
    <property type="match status" value="1"/>
</dbReference>
<keyword evidence="1 4" id="KW-0853">WD repeat</keyword>
<dbReference type="SMART" id="SM00256">
    <property type="entry name" value="FBOX"/>
    <property type="match status" value="1"/>
</dbReference>
<dbReference type="InterPro" id="IPR036047">
    <property type="entry name" value="F-box-like_dom_sf"/>
</dbReference>
<feature type="region of interest" description="Disordered" evidence="5">
    <location>
        <begin position="39"/>
        <end position="107"/>
    </location>
</feature>
<dbReference type="OrthoDB" id="5580488at2759"/>
<keyword evidence="8" id="KW-1185">Reference proteome</keyword>
<feature type="repeat" description="WD" evidence="4">
    <location>
        <begin position="584"/>
        <end position="623"/>
    </location>
</feature>
<name>A0A139ALT0_GONPJ</name>
<accession>A0A139ALT0</accession>
<protein>
    <submittedName>
        <fullName evidence="7">WD40 repeat-like protein</fullName>
    </submittedName>
</protein>
<dbReference type="PROSITE" id="PS50082">
    <property type="entry name" value="WD_REPEATS_2"/>
    <property type="match status" value="5"/>
</dbReference>
<feature type="repeat" description="WD" evidence="4">
    <location>
        <begin position="744"/>
        <end position="783"/>
    </location>
</feature>
<proteinExistence type="predicted"/>
<dbReference type="SUPFAM" id="SSF50978">
    <property type="entry name" value="WD40 repeat-like"/>
    <property type="match status" value="1"/>
</dbReference>
<evidence type="ECO:0000259" key="6">
    <source>
        <dbReference type="PROSITE" id="PS50181"/>
    </source>
</evidence>
<dbReference type="InterPro" id="IPR001680">
    <property type="entry name" value="WD40_rpt"/>
</dbReference>
<dbReference type="InterPro" id="IPR020472">
    <property type="entry name" value="WD40_PAC1"/>
</dbReference>
<dbReference type="Gene3D" id="2.130.10.10">
    <property type="entry name" value="YVTN repeat-like/Quinoprotein amine dehydrogenase"/>
    <property type="match status" value="2"/>
</dbReference>
<feature type="region of interest" description="Disordered" evidence="5">
    <location>
        <begin position="304"/>
        <end position="399"/>
    </location>
</feature>
<feature type="region of interest" description="Disordered" evidence="5">
    <location>
        <begin position="412"/>
        <end position="450"/>
    </location>
</feature>
<dbReference type="PANTHER" id="PTHR19872">
    <property type="entry name" value="UBIQUITIN LIGASE SPECIFICITY FACTOR/HREP PROTEIN"/>
    <property type="match status" value="1"/>
</dbReference>
<dbReference type="PROSITE" id="PS50181">
    <property type="entry name" value="FBOX"/>
    <property type="match status" value="1"/>
</dbReference>
<dbReference type="PROSITE" id="PS00678">
    <property type="entry name" value="WD_REPEATS_1"/>
    <property type="match status" value="3"/>
</dbReference>
<evidence type="ECO:0000256" key="2">
    <source>
        <dbReference type="ARBA" id="ARBA00022737"/>
    </source>
</evidence>
<dbReference type="SMART" id="SM00320">
    <property type="entry name" value="WD40"/>
    <property type="match status" value="7"/>
</dbReference>
<dbReference type="Gene3D" id="1.20.1280.50">
    <property type="match status" value="1"/>
</dbReference>
<dbReference type="PRINTS" id="PR00320">
    <property type="entry name" value="GPROTEINBRPT"/>
</dbReference>
<feature type="repeat" description="WD" evidence="4">
    <location>
        <begin position="542"/>
        <end position="571"/>
    </location>
</feature>
<feature type="repeat" description="WD" evidence="4">
    <location>
        <begin position="623"/>
        <end position="662"/>
    </location>
</feature>
<dbReference type="GO" id="GO:0016539">
    <property type="term" value="P:intein-mediated protein splicing"/>
    <property type="evidence" value="ECO:0007669"/>
    <property type="project" value="InterPro"/>
</dbReference>
<evidence type="ECO:0000256" key="4">
    <source>
        <dbReference type="PROSITE-ProRule" id="PRU00221"/>
    </source>
</evidence>
<dbReference type="CDD" id="cd00200">
    <property type="entry name" value="WD40"/>
    <property type="match status" value="1"/>
</dbReference>
<feature type="region of interest" description="Disordered" evidence="5">
    <location>
        <begin position="678"/>
        <end position="712"/>
    </location>
</feature>
<sequence>MLPRTNFGVTHFAQSPKRPLYLEAALSWDAMHPPLSPSHWEQPLPSLAMNPSEHHPHPHPPTPHPLSQSHTSHADPHDPSHSHSSRGTTENIRMQDGRHRPSSSVGIIPQTIHKNPFCYRHRPDILRPSDAPKQESMRKHINALSSTSQTTIMQIWSAYTSMPPCDRRVLLEGLLFQSCVPQLSYISTELNTYLRIDFIAVAPKEIALKILTHLDATSLCHAAQVSRAWKRIADDDVIWHRMCEQHIDRKCPTCGWGLPLLDFNKYRKRRISLANGGGGGDAAETCAGSSSASHMHVDFPLVGGGSGVGAHPSIPRAHLDNGSGSTPTSTDGATEYSQNKRRRLNADVAVDAGQRSPVRRVFDDALPATATSSSTVLSPTSASPSPIPIPTPTAPTGDVTAFHSRVAHGTISSLRGSSAPPSSQLGASPSSLSSTSTTSDSVPPFPSVSSSHCTYLRAWKEIYAERLLVERNWRGGNFQFHAHSVYGAASAAGADAGDGTPALEPVLAVQLDECQNVIAIGGHSDGAVRLFTPGQSVPFLVLRGHTAPVRALKFDNAKLVSGSADGTIRIWRHRTPRGELAKILRGHGGPVTCLDFDERVLVSGGGDMNIRVWNFSTGKGFVLQGHTDWINGVKLAGNYVFSASDDHTVRMWDLEKKACVRVMSEHVAPVQCVKVNPDNSNLGKGKGADNASSNNGPADPTSMSLTSSLSAKSGSGRQMRVLSCSLDNTIKIWDPFTGKCLNTMFGHMEGVWCVAFDTLRIVSGAQDGKVEIWDTETGNSLHTLSADGSRRPGFGGRIMVRGSSGDQRAAAIRELEADEDDDEPGGHISMTGGNHHHAHVATSNLAAIGLQVPAAHALGQPPLQRSRCAITAVQLTDTKIIAGGSDGVVRSWDFGITLNLGIGLGKQEGEVEWEGRRSPERVESVGGVLVL</sequence>
<dbReference type="PROSITE" id="PS50294">
    <property type="entry name" value="WD_REPEATS_REGION"/>
    <property type="match status" value="4"/>
</dbReference>
<keyword evidence="2" id="KW-0677">Repeat</keyword>
<gene>
    <name evidence="7" type="ORF">M427DRAFT_68249</name>
</gene>
<evidence type="ECO:0000313" key="7">
    <source>
        <dbReference type="EMBL" id="KXS17742.1"/>
    </source>
</evidence>
<dbReference type="AlphaFoldDB" id="A0A139ALT0"/>